<dbReference type="Proteomes" id="UP000018896">
    <property type="component" value="Unassembled WGS sequence"/>
</dbReference>
<accession>W4QP01</accession>
<comment type="caution">
    <text evidence="1">The sequence shown here is derived from an EMBL/GenBank/DDBJ whole genome shotgun (WGS) entry which is preliminary data.</text>
</comment>
<keyword evidence="1" id="KW-0687">Ribonucleoprotein</keyword>
<dbReference type="GO" id="GO:0005840">
    <property type="term" value="C:ribosome"/>
    <property type="evidence" value="ECO:0007669"/>
    <property type="project" value="UniProtKB-KW"/>
</dbReference>
<keyword evidence="1" id="KW-0689">Ribosomal protein</keyword>
<dbReference type="OrthoDB" id="9790372at2"/>
<dbReference type="Pfam" id="PF02620">
    <property type="entry name" value="YceD"/>
    <property type="match status" value="1"/>
</dbReference>
<evidence type="ECO:0000313" key="1">
    <source>
        <dbReference type="EMBL" id="GAE33840.1"/>
    </source>
</evidence>
<name>W4QP01_HALA3</name>
<sequence>MKWSLQQLSVAKHKPFTFEETIDLSSVMKLNTEIRSVSPISVKGEVVYTGSLITFKLDIDGELILPCSRTLADVKFPIDIHETIYFHPEDVYVTASVDPDDIHFFEGDVIELLPAIEELVLLEIPISIFADEDVEGPAPKSGKDWELFKKEEQNNRIDPRLADLAKFFEKKE</sequence>
<dbReference type="AlphaFoldDB" id="W4QP01"/>
<dbReference type="eggNOG" id="COG1399">
    <property type="taxonomic scope" value="Bacteria"/>
</dbReference>
<dbReference type="STRING" id="1236973.JCM9157_866"/>
<keyword evidence="2" id="KW-1185">Reference proteome</keyword>
<protein>
    <submittedName>
        <fullName evidence="1">Ribosomal protein L32p</fullName>
    </submittedName>
</protein>
<gene>
    <name evidence="1" type="ORF">JCM9157_866</name>
</gene>
<reference evidence="1 2" key="1">
    <citation type="journal article" date="2014" name="Genome Announc.">
        <title>Draft Genome Sequences of Three Alkaliphilic Bacillus Strains, Bacillus wakoensis JCM 9140T, Bacillus akibai JCM 9157T, and Bacillus hemicellulosilyticus JCM 9152T.</title>
        <authorList>
            <person name="Yuki M."/>
            <person name="Oshima K."/>
            <person name="Suda W."/>
            <person name="Oshida Y."/>
            <person name="Kitamura K."/>
            <person name="Iida T."/>
            <person name="Hattori M."/>
            <person name="Ohkuma M."/>
        </authorList>
    </citation>
    <scope>NUCLEOTIDE SEQUENCE [LARGE SCALE GENOMIC DNA]</scope>
    <source>
        <strain evidence="1 2">JCM 9157</strain>
    </source>
</reference>
<dbReference type="RefSeq" id="WP_035662413.1">
    <property type="nucleotide sequence ID" value="NZ_BAUV01000004.1"/>
</dbReference>
<evidence type="ECO:0000313" key="2">
    <source>
        <dbReference type="Proteomes" id="UP000018896"/>
    </source>
</evidence>
<dbReference type="InterPro" id="IPR003772">
    <property type="entry name" value="YceD"/>
</dbReference>
<proteinExistence type="predicted"/>
<dbReference type="EMBL" id="BAUV01000004">
    <property type="protein sequence ID" value="GAE33840.1"/>
    <property type="molecule type" value="Genomic_DNA"/>
</dbReference>
<organism evidence="1 2">
    <name type="scientific">Halalkalibacter akibai (strain ATCC 43226 / DSM 21942 / CIP 109018 / JCM 9157 / 1139)</name>
    <name type="common">Bacillus akibai</name>
    <dbReference type="NCBI Taxonomy" id="1236973"/>
    <lineage>
        <taxon>Bacteria</taxon>
        <taxon>Bacillati</taxon>
        <taxon>Bacillota</taxon>
        <taxon>Bacilli</taxon>
        <taxon>Bacillales</taxon>
        <taxon>Bacillaceae</taxon>
        <taxon>Halalkalibacter</taxon>
    </lineage>
</organism>